<dbReference type="InterPro" id="IPR011051">
    <property type="entry name" value="RmlC_Cupin_sf"/>
</dbReference>
<protein>
    <recommendedName>
        <fullName evidence="3">Cupin</fullName>
    </recommendedName>
</protein>
<evidence type="ECO:0000313" key="2">
    <source>
        <dbReference type="Proteomes" id="UP000092952"/>
    </source>
</evidence>
<dbReference type="SUPFAM" id="SSF51182">
    <property type="entry name" value="RmlC-like cupins"/>
    <property type="match status" value="1"/>
</dbReference>
<accession>A0A1B1YVN8</accession>
<gene>
    <name evidence="1" type="ORF">PG2T_11900</name>
</gene>
<dbReference type="AlphaFoldDB" id="A0A1B1YVN8"/>
<evidence type="ECO:0008006" key="3">
    <source>
        <dbReference type="Google" id="ProtNLM"/>
    </source>
</evidence>
<dbReference type="Gene3D" id="2.60.120.10">
    <property type="entry name" value="Jelly Rolls"/>
    <property type="match status" value="1"/>
</dbReference>
<name>A0A1B1YVN8_9GAMM</name>
<dbReference type="InterPro" id="IPR014710">
    <property type="entry name" value="RmlC-like_jellyroll"/>
</dbReference>
<dbReference type="KEGG" id="gbi:PG2T_11900"/>
<dbReference type="STRING" id="1810504.PG2T_11900"/>
<proteinExistence type="predicted"/>
<organism evidence="1 2">
    <name type="scientific">Immundisolibacter cernigliae</name>
    <dbReference type="NCBI Taxonomy" id="1810504"/>
    <lineage>
        <taxon>Bacteria</taxon>
        <taxon>Pseudomonadati</taxon>
        <taxon>Pseudomonadota</taxon>
        <taxon>Gammaproteobacteria</taxon>
        <taxon>Immundisolibacterales</taxon>
        <taxon>Immundisolibacteraceae</taxon>
        <taxon>Immundisolibacter</taxon>
    </lineage>
</organism>
<keyword evidence="2" id="KW-1185">Reference proteome</keyword>
<reference evidence="2" key="1">
    <citation type="submission" date="2016-03" db="EMBL/GenBank/DDBJ databases">
        <title>Complete genome sequence of Solimmundus cernigliae, representing a novel lineage of polycyclic aromatic hydrocarbon degraders within the Gammaproteobacteria.</title>
        <authorList>
            <person name="Singleton D.R."/>
            <person name="Dickey A.N."/>
            <person name="Scholl E.H."/>
            <person name="Wright F.A."/>
            <person name="Aitken M.D."/>
        </authorList>
    </citation>
    <scope>NUCLEOTIDE SEQUENCE [LARGE SCALE GENOMIC DNA]</scope>
    <source>
        <strain evidence="2">TR3.2</strain>
    </source>
</reference>
<sequence length="191" mass="20656">MDLFSVSQNEEEAMFEPNRFVADCRTALHSADPAAAIAALLADALRDPQALVDAFARGADKPGVVPLFRSDSLTVAHVISAPGSRSPVHNHRMWGVIGIYAGQEDNHLYRRGAHGLIDDGLRSLRPGDVFIMDPELIHAVANPLATLNGGLHVYGGDLMARPGRSLWDPDSGAEQDYAFERVLEYTARLSG</sequence>
<dbReference type="EMBL" id="CP014671">
    <property type="protein sequence ID" value="ANX04799.1"/>
    <property type="molecule type" value="Genomic_DNA"/>
</dbReference>
<evidence type="ECO:0000313" key="1">
    <source>
        <dbReference type="EMBL" id="ANX04799.1"/>
    </source>
</evidence>
<dbReference type="Proteomes" id="UP000092952">
    <property type="component" value="Chromosome"/>
</dbReference>
<dbReference type="InParanoid" id="A0A1B1YVN8"/>